<keyword evidence="4" id="KW-1185">Reference proteome</keyword>
<evidence type="ECO:0000259" key="2">
    <source>
        <dbReference type="PROSITE" id="PS00036"/>
    </source>
</evidence>
<reference evidence="3 4" key="1">
    <citation type="submission" date="2015-06" db="EMBL/GenBank/DDBJ databases">
        <title>Draft genome of the ant-associated black yeast Phialophora attae CBS 131958.</title>
        <authorList>
            <person name="Moreno L.F."/>
            <person name="Stielow B.J."/>
            <person name="de Hoog S."/>
            <person name="Vicente V.A."/>
            <person name="Weiss V.A."/>
            <person name="de Vries M."/>
            <person name="Cruz L.M."/>
            <person name="Souza E.M."/>
        </authorList>
    </citation>
    <scope>NUCLEOTIDE SEQUENCE [LARGE SCALE GENOMIC DNA]</scope>
    <source>
        <strain evidence="3 4">CBS 131958</strain>
    </source>
</reference>
<feature type="domain" description="BZIP" evidence="2">
    <location>
        <begin position="139"/>
        <end position="154"/>
    </location>
</feature>
<dbReference type="VEuPathDB" id="FungiDB:AB675_9452"/>
<comment type="caution">
    <text evidence="3">The sequence shown here is derived from an EMBL/GenBank/DDBJ whole genome shotgun (WGS) entry which is preliminary data.</text>
</comment>
<dbReference type="CDD" id="cd14688">
    <property type="entry name" value="bZIP_YAP"/>
    <property type="match status" value="1"/>
</dbReference>
<organism evidence="3 4">
    <name type="scientific">Cyphellophora attinorum</name>
    <dbReference type="NCBI Taxonomy" id="1664694"/>
    <lineage>
        <taxon>Eukaryota</taxon>
        <taxon>Fungi</taxon>
        <taxon>Dikarya</taxon>
        <taxon>Ascomycota</taxon>
        <taxon>Pezizomycotina</taxon>
        <taxon>Eurotiomycetes</taxon>
        <taxon>Chaetothyriomycetidae</taxon>
        <taxon>Chaetothyriales</taxon>
        <taxon>Cyphellophoraceae</taxon>
        <taxon>Cyphellophora</taxon>
    </lineage>
</organism>
<dbReference type="PROSITE" id="PS00036">
    <property type="entry name" value="BZIP_BASIC"/>
    <property type="match status" value="1"/>
</dbReference>
<feature type="region of interest" description="Disordered" evidence="1">
    <location>
        <begin position="119"/>
        <end position="155"/>
    </location>
</feature>
<dbReference type="RefSeq" id="XP_017994660.1">
    <property type="nucleotide sequence ID" value="XM_018149986.1"/>
</dbReference>
<feature type="region of interest" description="Disordered" evidence="1">
    <location>
        <begin position="193"/>
        <end position="227"/>
    </location>
</feature>
<dbReference type="Proteomes" id="UP000038010">
    <property type="component" value="Unassembled WGS sequence"/>
</dbReference>
<dbReference type="Gene3D" id="1.20.5.170">
    <property type="match status" value="1"/>
</dbReference>
<evidence type="ECO:0000313" key="3">
    <source>
        <dbReference type="EMBL" id="KPI34697.1"/>
    </source>
</evidence>
<gene>
    <name evidence="3" type="ORF">AB675_9452</name>
</gene>
<dbReference type="EMBL" id="LFJN01000052">
    <property type="protein sequence ID" value="KPI34697.1"/>
    <property type="molecule type" value="Genomic_DNA"/>
</dbReference>
<evidence type="ECO:0000313" key="4">
    <source>
        <dbReference type="Proteomes" id="UP000038010"/>
    </source>
</evidence>
<sequence length="227" mass="25878">MRERMPLQQDLQFALLSRQSTMQDGNDFEDDPSYVPNHNELQYTTDASMQHPMASDMTGGLAASLDTALSLGYQDGSGHMWTANTMTPLQTAFDQSSDLHLIHSAQVSPVLGDFYGNRRSSAGSVQDHAEWQEKARNERRKVQNRAAQRAYRERKEKALADMRDLLDRKESQFQALRKDHEELQQKYENLVQLRESSTPSTCNPRNLFKTQNSDDSLPQSVPEQEEG</sequence>
<dbReference type="OrthoDB" id="2593073at2759"/>
<name>A0A0N1GX79_9EURO</name>
<dbReference type="InterPro" id="IPR004827">
    <property type="entry name" value="bZIP"/>
</dbReference>
<feature type="compositionally biased region" description="Polar residues" evidence="1">
    <location>
        <begin position="194"/>
        <end position="227"/>
    </location>
</feature>
<dbReference type="GeneID" id="28741866"/>
<dbReference type="AlphaFoldDB" id="A0A0N1GX79"/>
<dbReference type="SUPFAM" id="SSF57959">
    <property type="entry name" value="Leucine zipper domain"/>
    <property type="match status" value="1"/>
</dbReference>
<accession>A0A0N1GX79</accession>
<dbReference type="InterPro" id="IPR046347">
    <property type="entry name" value="bZIP_sf"/>
</dbReference>
<feature type="compositionally biased region" description="Basic and acidic residues" evidence="1">
    <location>
        <begin position="127"/>
        <end position="136"/>
    </location>
</feature>
<dbReference type="GO" id="GO:0003700">
    <property type="term" value="F:DNA-binding transcription factor activity"/>
    <property type="evidence" value="ECO:0007669"/>
    <property type="project" value="InterPro"/>
</dbReference>
<protein>
    <recommendedName>
        <fullName evidence="2">BZIP domain-containing protein</fullName>
    </recommendedName>
</protein>
<evidence type="ECO:0000256" key="1">
    <source>
        <dbReference type="SAM" id="MobiDB-lite"/>
    </source>
</evidence>
<proteinExistence type="predicted"/>